<feature type="transmembrane region" description="Helical" evidence="6">
    <location>
        <begin position="292"/>
        <end position="317"/>
    </location>
</feature>
<protein>
    <recommendedName>
        <fullName evidence="9">Polysaccharide biosynthesis protein</fullName>
    </recommendedName>
</protein>
<keyword evidence="5 6" id="KW-0472">Membrane</keyword>
<feature type="transmembrane region" description="Helical" evidence="6">
    <location>
        <begin position="370"/>
        <end position="387"/>
    </location>
</feature>
<accession>A0A2N9LLT4</accession>
<sequence>MVNDSLYKPKALHARIMSGSAVLLAGSSLTIVVNLAYNIVIALFLGPAGFGHATVVYTVLTILSALALAFQIVNAKVVAQQSSLEAKAQAYRVLHRAAWACGTLVAVVLLLFRISISNYLNLPDPILVEMLAIGSGFFVPLGCRRGWIQGILGFRSLAINLSLEGAVRLAGSYALILMGFGLRGVIAANAGSVVVAYLAIRPKLAAPSANPLRLREALSETYQGLTFYAGQTLINNFDIVLVKHLFSAEMAGLYAAVALVGRVISALSAAVVNTMFPLVAGTGEKERKDLRVIATSLLLVIVTGSLFAIGLSFTPAWVWTKCLGAGFKISGAYDLSYLATLYAIKSVIYSISVVFITFEMAYKIAHSNAVQLAFSVILVAGVCEFHSSLLEVILVQLVLLSVLVVFSAVPLLIDLRSDRNEPDVSEHLEPIRLIRKVSEDEVISEFLKSDFRDAEFRECPVQWREIIVRPNFADAKENQKRRAMHLLRHLTLWNEIPRDTEWYEVEINEVALEQVRVFPRAQWRKLARGNFAITRIADDLRARRHKLDADFISKIEALEEQLRQGNRGFGTVILLGHRKKKPVTVLDGNHRLVATMLTSAGKLSGLRFMCGLSERMDRCCWYRTNFSTLCRYAKNLFLVALQNPRGKLLRSLKESDRLKPEKDVAAELEVGRLVEADDTRI</sequence>
<evidence type="ECO:0000313" key="7">
    <source>
        <dbReference type="EMBL" id="SPE24209.1"/>
    </source>
</evidence>
<proteinExistence type="predicted"/>
<feature type="transmembrane region" description="Helical" evidence="6">
    <location>
        <begin position="50"/>
        <end position="73"/>
    </location>
</feature>
<evidence type="ECO:0000256" key="2">
    <source>
        <dbReference type="ARBA" id="ARBA00022475"/>
    </source>
</evidence>
<dbReference type="PANTHER" id="PTHR30250">
    <property type="entry name" value="PST FAMILY PREDICTED COLANIC ACID TRANSPORTER"/>
    <property type="match status" value="1"/>
</dbReference>
<keyword evidence="2" id="KW-1003">Cell membrane</keyword>
<keyword evidence="4 6" id="KW-1133">Transmembrane helix</keyword>
<organism evidence="7 8">
    <name type="scientific">Candidatus Sulfuritelmatomonas gaucii</name>
    <dbReference type="NCBI Taxonomy" id="2043161"/>
    <lineage>
        <taxon>Bacteria</taxon>
        <taxon>Pseudomonadati</taxon>
        <taxon>Acidobacteriota</taxon>
        <taxon>Terriglobia</taxon>
        <taxon>Terriglobales</taxon>
        <taxon>Acidobacteriaceae</taxon>
        <taxon>Candidatus Sulfuritelmatomonas</taxon>
    </lineage>
</organism>
<gene>
    <name evidence="7" type="ORF">SBA5_440014</name>
</gene>
<feature type="transmembrane region" description="Helical" evidence="6">
    <location>
        <begin position="21"/>
        <end position="44"/>
    </location>
</feature>
<evidence type="ECO:0008006" key="9">
    <source>
        <dbReference type="Google" id="ProtNLM"/>
    </source>
</evidence>
<feature type="transmembrane region" description="Helical" evidence="6">
    <location>
        <begin position="253"/>
        <end position="280"/>
    </location>
</feature>
<feature type="transmembrane region" description="Helical" evidence="6">
    <location>
        <begin position="126"/>
        <end position="143"/>
    </location>
</feature>
<comment type="subcellular location">
    <subcellularLocation>
        <location evidence="1">Cell membrane</location>
        <topology evidence="1">Multi-pass membrane protein</topology>
    </subcellularLocation>
</comment>
<reference evidence="8" key="1">
    <citation type="submission" date="2018-02" db="EMBL/GenBank/DDBJ databases">
        <authorList>
            <person name="Hausmann B."/>
        </authorList>
    </citation>
    <scope>NUCLEOTIDE SEQUENCE [LARGE SCALE GENOMIC DNA]</scope>
    <source>
        <strain evidence="8">Peat soil MAG SbA5</strain>
    </source>
</reference>
<dbReference type="Proteomes" id="UP000239735">
    <property type="component" value="Unassembled WGS sequence"/>
</dbReference>
<feature type="transmembrane region" description="Helical" evidence="6">
    <location>
        <begin position="173"/>
        <end position="200"/>
    </location>
</feature>
<evidence type="ECO:0000256" key="1">
    <source>
        <dbReference type="ARBA" id="ARBA00004651"/>
    </source>
</evidence>
<dbReference type="AlphaFoldDB" id="A0A2N9LLT4"/>
<feature type="transmembrane region" description="Helical" evidence="6">
    <location>
        <begin position="337"/>
        <end position="358"/>
    </location>
</feature>
<evidence type="ECO:0000256" key="5">
    <source>
        <dbReference type="ARBA" id="ARBA00023136"/>
    </source>
</evidence>
<dbReference type="EMBL" id="OKRB01000102">
    <property type="protein sequence ID" value="SPE24209.1"/>
    <property type="molecule type" value="Genomic_DNA"/>
</dbReference>
<dbReference type="PANTHER" id="PTHR30250:SF11">
    <property type="entry name" value="O-ANTIGEN TRANSPORTER-RELATED"/>
    <property type="match status" value="1"/>
</dbReference>
<dbReference type="InterPro" id="IPR050833">
    <property type="entry name" value="Poly_Biosynth_Transport"/>
</dbReference>
<name>A0A2N9LLT4_9BACT</name>
<evidence type="ECO:0000256" key="6">
    <source>
        <dbReference type="SAM" id="Phobius"/>
    </source>
</evidence>
<feature type="transmembrane region" description="Helical" evidence="6">
    <location>
        <begin position="93"/>
        <end position="114"/>
    </location>
</feature>
<evidence type="ECO:0000256" key="4">
    <source>
        <dbReference type="ARBA" id="ARBA00022989"/>
    </source>
</evidence>
<dbReference type="GO" id="GO:0005886">
    <property type="term" value="C:plasma membrane"/>
    <property type="evidence" value="ECO:0007669"/>
    <property type="project" value="UniProtKB-SubCell"/>
</dbReference>
<keyword evidence="3 6" id="KW-0812">Transmembrane</keyword>
<feature type="transmembrane region" description="Helical" evidence="6">
    <location>
        <begin position="393"/>
        <end position="413"/>
    </location>
</feature>
<evidence type="ECO:0000313" key="8">
    <source>
        <dbReference type="Proteomes" id="UP000239735"/>
    </source>
</evidence>
<evidence type="ECO:0000256" key="3">
    <source>
        <dbReference type="ARBA" id="ARBA00022692"/>
    </source>
</evidence>